<feature type="compositionally biased region" description="Polar residues" evidence="1">
    <location>
        <begin position="1"/>
        <end position="18"/>
    </location>
</feature>
<dbReference type="InterPro" id="IPR046796">
    <property type="entry name" value="Transposase_32_dom"/>
</dbReference>
<organism evidence="3 4">
    <name type="scientific">Stylosanthes scabra</name>
    <dbReference type="NCBI Taxonomy" id="79078"/>
    <lineage>
        <taxon>Eukaryota</taxon>
        <taxon>Viridiplantae</taxon>
        <taxon>Streptophyta</taxon>
        <taxon>Embryophyta</taxon>
        <taxon>Tracheophyta</taxon>
        <taxon>Spermatophyta</taxon>
        <taxon>Magnoliopsida</taxon>
        <taxon>eudicotyledons</taxon>
        <taxon>Gunneridae</taxon>
        <taxon>Pentapetalae</taxon>
        <taxon>rosids</taxon>
        <taxon>fabids</taxon>
        <taxon>Fabales</taxon>
        <taxon>Fabaceae</taxon>
        <taxon>Papilionoideae</taxon>
        <taxon>50 kb inversion clade</taxon>
        <taxon>dalbergioids sensu lato</taxon>
        <taxon>Dalbergieae</taxon>
        <taxon>Pterocarpus clade</taxon>
        <taxon>Stylosanthes</taxon>
    </lineage>
</organism>
<dbReference type="Pfam" id="PF20167">
    <property type="entry name" value="Transposase_32"/>
    <property type="match status" value="1"/>
</dbReference>
<dbReference type="EMBL" id="JASCZI010061671">
    <property type="protein sequence ID" value="MED6139264.1"/>
    <property type="molecule type" value="Genomic_DNA"/>
</dbReference>
<keyword evidence="4" id="KW-1185">Reference proteome</keyword>
<protein>
    <recommendedName>
        <fullName evidence="2">Putative plant transposon protein domain-containing protein</fullName>
    </recommendedName>
</protein>
<proteinExistence type="predicted"/>
<feature type="domain" description="Putative plant transposon protein" evidence="2">
    <location>
        <begin position="70"/>
        <end position="257"/>
    </location>
</feature>
<evidence type="ECO:0000313" key="4">
    <source>
        <dbReference type="Proteomes" id="UP001341840"/>
    </source>
</evidence>
<feature type="non-terminal residue" evidence="3">
    <location>
        <position position="1"/>
    </location>
</feature>
<feature type="region of interest" description="Disordered" evidence="1">
    <location>
        <begin position="1"/>
        <end position="27"/>
    </location>
</feature>
<evidence type="ECO:0000313" key="3">
    <source>
        <dbReference type="EMBL" id="MED6139264.1"/>
    </source>
</evidence>
<evidence type="ECO:0000259" key="2">
    <source>
        <dbReference type="Pfam" id="PF20167"/>
    </source>
</evidence>
<evidence type="ECO:0000256" key="1">
    <source>
        <dbReference type="SAM" id="MobiDB-lite"/>
    </source>
</evidence>
<reference evidence="3 4" key="1">
    <citation type="journal article" date="2023" name="Plants (Basel)">
        <title>Bridging the Gap: Combining Genomics and Transcriptomics Approaches to Understand Stylosanthes scabra, an Orphan Legume from the Brazilian Caatinga.</title>
        <authorList>
            <person name="Ferreira-Neto J.R.C."/>
            <person name="da Silva M.D."/>
            <person name="Binneck E."/>
            <person name="de Melo N.F."/>
            <person name="da Silva R.H."/>
            <person name="de Melo A.L.T.M."/>
            <person name="Pandolfi V."/>
            <person name="Bustamante F.O."/>
            <person name="Brasileiro-Vidal A.C."/>
            <person name="Benko-Iseppon A.M."/>
        </authorList>
    </citation>
    <scope>NUCLEOTIDE SEQUENCE [LARGE SCALE GENOMIC DNA]</scope>
    <source>
        <tissue evidence="3">Leaves</tissue>
    </source>
</reference>
<name>A0ABU6SSZ1_9FABA</name>
<gene>
    <name evidence="3" type="ORF">PIB30_082205</name>
</gene>
<accession>A0ABU6SSZ1</accession>
<dbReference type="Proteomes" id="UP001341840">
    <property type="component" value="Unassembled WGS sequence"/>
</dbReference>
<comment type="caution">
    <text evidence="3">The sequence shown here is derived from an EMBL/GenBank/DDBJ whole genome shotgun (WGS) entry which is preliminary data.</text>
</comment>
<sequence>KEVASASTPSRNCTTKNSNRGKDDGFPTERFESKIHYDNWKTMENRGIIHEHIIRFPDRESDFMDDRVEVHSWRFMYNAFPPINVTMVREFCGNFSVNHQTHVFLRGKRIPFSEDDVRHHLGIHIDLPPLGENDDFKKIVGTKKQNGLDMDMVFHVIGRQGTNWANNPTDNTTRRKKIDNAILNAEATTWHKLRMANIDLKTHGTMFDMDHAILIYLLMIEGVVNLPRVMWDVLLKRLTENSRNLLLYPVFISRLATRY</sequence>